<dbReference type="SUPFAM" id="SSF50978">
    <property type="entry name" value="WD40 repeat-like"/>
    <property type="match status" value="1"/>
</dbReference>
<dbReference type="InterPro" id="IPR001680">
    <property type="entry name" value="WD40_rpt"/>
</dbReference>
<gene>
    <name evidence="5" type="ORF">PCOR1329_LOCUS38046</name>
</gene>
<protein>
    <submittedName>
        <fullName evidence="5">Uncharacterized protein</fullName>
    </submittedName>
</protein>
<comment type="caution">
    <text evidence="5">The sequence shown here is derived from an EMBL/GenBank/DDBJ whole genome shotgun (WGS) entry which is preliminary data.</text>
</comment>
<keyword evidence="6" id="KW-1185">Reference proteome</keyword>
<dbReference type="SMART" id="SM00320">
    <property type="entry name" value="WD40"/>
    <property type="match status" value="5"/>
</dbReference>
<dbReference type="InterPro" id="IPR045227">
    <property type="entry name" value="WDR18/Ipi3/RID3"/>
</dbReference>
<keyword evidence="1 3" id="KW-0853">WD repeat</keyword>
<dbReference type="Proteomes" id="UP001189429">
    <property type="component" value="Unassembled WGS sequence"/>
</dbReference>
<dbReference type="InterPro" id="IPR036322">
    <property type="entry name" value="WD40_repeat_dom_sf"/>
</dbReference>
<dbReference type="PROSITE" id="PS50294">
    <property type="entry name" value="WD_REPEATS_REGION"/>
    <property type="match status" value="1"/>
</dbReference>
<dbReference type="InterPro" id="IPR019775">
    <property type="entry name" value="WD40_repeat_CS"/>
</dbReference>
<dbReference type="Gene3D" id="2.130.10.10">
    <property type="entry name" value="YVTN repeat-like/Quinoprotein amine dehydrogenase"/>
    <property type="match status" value="2"/>
</dbReference>
<dbReference type="PROSITE" id="PS00678">
    <property type="entry name" value="WD_REPEATS_1"/>
    <property type="match status" value="1"/>
</dbReference>
<feature type="repeat" description="WD" evidence="3">
    <location>
        <begin position="250"/>
        <end position="291"/>
    </location>
</feature>
<feature type="repeat" description="WD" evidence="3">
    <location>
        <begin position="162"/>
        <end position="206"/>
    </location>
</feature>
<feature type="compositionally biased region" description="Low complexity" evidence="4">
    <location>
        <begin position="422"/>
        <end position="458"/>
    </location>
</feature>
<dbReference type="PANTHER" id="PTHR18763">
    <property type="entry name" value="WD-REPEAT PROTEIN 18"/>
    <property type="match status" value="1"/>
</dbReference>
<accession>A0ABN9TDJ0</accession>
<dbReference type="PROSITE" id="PS50082">
    <property type="entry name" value="WD_REPEATS_2"/>
    <property type="match status" value="3"/>
</dbReference>
<reference evidence="5" key="1">
    <citation type="submission" date="2023-10" db="EMBL/GenBank/DDBJ databases">
        <authorList>
            <person name="Chen Y."/>
            <person name="Shah S."/>
            <person name="Dougan E. K."/>
            <person name="Thang M."/>
            <person name="Chan C."/>
        </authorList>
    </citation>
    <scope>NUCLEOTIDE SEQUENCE [LARGE SCALE GENOMIC DNA]</scope>
</reference>
<dbReference type="InterPro" id="IPR015943">
    <property type="entry name" value="WD40/YVTN_repeat-like_dom_sf"/>
</dbReference>
<dbReference type="EMBL" id="CAUYUJ010014611">
    <property type="protein sequence ID" value="CAK0843818.1"/>
    <property type="molecule type" value="Genomic_DNA"/>
</dbReference>
<evidence type="ECO:0000313" key="5">
    <source>
        <dbReference type="EMBL" id="CAK0843818.1"/>
    </source>
</evidence>
<evidence type="ECO:0000256" key="2">
    <source>
        <dbReference type="ARBA" id="ARBA00022737"/>
    </source>
</evidence>
<dbReference type="PANTHER" id="PTHR18763:SF0">
    <property type="entry name" value="WD REPEAT-CONTAINING PROTEIN 18"/>
    <property type="match status" value="1"/>
</dbReference>
<dbReference type="Pfam" id="PF00400">
    <property type="entry name" value="WD40"/>
    <property type="match status" value="3"/>
</dbReference>
<evidence type="ECO:0000256" key="1">
    <source>
        <dbReference type="ARBA" id="ARBA00022574"/>
    </source>
</evidence>
<evidence type="ECO:0000256" key="4">
    <source>
        <dbReference type="SAM" id="MobiDB-lite"/>
    </source>
</evidence>
<organism evidence="5 6">
    <name type="scientific">Prorocentrum cordatum</name>
    <dbReference type="NCBI Taxonomy" id="2364126"/>
    <lineage>
        <taxon>Eukaryota</taxon>
        <taxon>Sar</taxon>
        <taxon>Alveolata</taxon>
        <taxon>Dinophyceae</taxon>
        <taxon>Prorocentrales</taxon>
        <taxon>Prorocentraceae</taxon>
        <taxon>Prorocentrum</taxon>
    </lineage>
</organism>
<sequence>MGEYVLSACSDDQGIFATDLHTGALVATFEESVAQPCAFGMVGGSSGHVHAVQANKALWHVWAWGDKKPSYRASLPEKMTAMTFTGDATLCFGGAASGSIYVWQAATGALLSCWPAHYREVTQLVVSQDESLLVSASADASVNVYAVADVCAERAPRPLHSWSGHALPVTSVALLPGGGLHQVVVSASLDRSVRLWDVGTGKPLASHTLPVPVHSVSVSPSGAELLVAGGCGELRSISPPCGPGEGACSYVGHAGTVLSCALNADGSKAVSCSEADRVRVWETRMRQCISQVHASRGVKIGSVQVVRCAGFAHSLPPFQPFQRLLQAPESSPATPIPTSGREAALRQAMRECSGSSDFVDRLAWAQADGEEDAGGVEQLRRQLADAQAGQARWAAAAAGLYGALVDAGLDVRLVERGTPLGAAQGASGAARGAGPAAEAPARAAPQGAAPLVAGGAAEDSGPAAKVLPAGQDSAAPGRQGRKRRAASG</sequence>
<name>A0ABN9TDJ0_9DINO</name>
<evidence type="ECO:0000313" key="6">
    <source>
        <dbReference type="Proteomes" id="UP001189429"/>
    </source>
</evidence>
<feature type="compositionally biased region" description="Basic residues" evidence="4">
    <location>
        <begin position="479"/>
        <end position="488"/>
    </location>
</feature>
<keyword evidence="2" id="KW-0677">Repeat</keyword>
<proteinExistence type="predicted"/>
<feature type="region of interest" description="Disordered" evidence="4">
    <location>
        <begin position="422"/>
        <end position="488"/>
    </location>
</feature>
<feature type="repeat" description="WD" evidence="3">
    <location>
        <begin position="114"/>
        <end position="145"/>
    </location>
</feature>
<evidence type="ECO:0000256" key="3">
    <source>
        <dbReference type="PROSITE-ProRule" id="PRU00221"/>
    </source>
</evidence>